<reference evidence="1 2" key="1">
    <citation type="journal article" date="2018" name="Mol. Biol. Evol.">
        <title>Broad Genomic Sampling Reveals a Smut Pathogenic Ancestry of the Fungal Clade Ustilaginomycotina.</title>
        <authorList>
            <person name="Kijpornyongpan T."/>
            <person name="Mondo S.J."/>
            <person name="Barry K."/>
            <person name="Sandor L."/>
            <person name="Lee J."/>
            <person name="Lipzen A."/>
            <person name="Pangilinan J."/>
            <person name="LaButti K."/>
            <person name="Hainaut M."/>
            <person name="Henrissat B."/>
            <person name="Grigoriev I.V."/>
            <person name="Spatafora J.W."/>
            <person name="Aime M.C."/>
        </authorList>
    </citation>
    <scope>NUCLEOTIDE SEQUENCE [LARGE SCALE GENOMIC DNA]</scope>
    <source>
        <strain evidence="1 2">MCA 3645</strain>
    </source>
</reference>
<dbReference type="Proteomes" id="UP000246740">
    <property type="component" value="Unassembled WGS sequence"/>
</dbReference>
<evidence type="ECO:0000313" key="1">
    <source>
        <dbReference type="EMBL" id="PWY99488.1"/>
    </source>
</evidence>
<keyword evidence="2" id="KW-1185">Reference proteome</keyword>
<gene>
    <name evidence="1" type="ORF">BCV70DRAFT_207080</name>
</gene>
<dbReference type="EMBL" id="KZ819195">
    <property type="protein sequence ID" value="PWY99488.1"/>
    <property type="molecule type" value="Genomic_DNA"/>
</dbReference>
<organism evidence="1 2">
    <name type="scientific">Testicularia cyperi</name>
    <dbReference type="NCBI Taxonomy" id="1882483"/>
    <lineage>
        <taxon>Eukaryota</taxon>
        <taxon>Fungi</taxon>
        <taxon>Dikarya</taxon>
        <taxon>Basidiomycota</taxon>
        <taxon>Ustilaginomycotina</taxon>
        <taxon>Ustilaginomycetes</taxon>
        <taxon>Ustilaginales</taxon>
        <taxon>Anthracoideaceae</taxon>
        <taxon>Testicularia</taxon>
    </lineage>
</organism>
<accession>A0A317XQ70</accession>
<sequence length="105" mass="12386">MQGSAVYRHGLYEDMNPEFKEVFKSEAERLARERRFLWKSSDDRYWISTIHPSDEIGHYLGLPEYNSLGLVYWYFNGHELELKNVSEITGLNQALLNEIVRGFRG</sequence>
<protein>
    <submittedName>
        <fullName evidence="1">Uncharacterized protein</fullName>
    </submittedName>
</protein>
<dbReference type="AlphaFoldDB" id="A0A317XQ70"/>
<dbReference type="InParanoid" id="A0A317XQ70"/>
<evidence type="ECO:0000313" key="2">
    <source>
        <dbReference type="Proteomes" id="UP000246740"/>
    </source>
</evidence>
<name>A0A317XQ70_9BASI</name>
<proteinExistence type="predicted"/>